<dbReference type="Gene3D" id="3.30.420.40">
    <property type="match status" value="1"/>
</dbReference>
<accession>A0A284VP37</accession>
<dbReference type="AlphaFoldDB" id="A0A284VP37"/>
<dbReference type="PANTHER" id="PTHR32329:SF2">
    <property type="entry name" value="BIFUNCTIONAL PROTEIN [INCLUDES 2-HYDROXYACYL-COA DEHYDRATASE (N-TER) AND ITS ACTIVATOR DOMAIN (C_TERM)"/>
    <property type="match status" value="1"/>
</dbReference>
<name>A0A284VP37_9EURY</name>
<proteinExistence type="predicted"/>
<dbReference type="Pfam" id="PF01869">
    <property type="entry name" value="BcrAD_BadFG"/>
    <property type="match status" value="1"/>
</dbReference>
<gene>
    <name evidence="2" type="ORF">MNV_220006</name>
</gene>
<dbReference type="InterPro" id="IPR002731">
    <property type="entry name" value="ATPase_BadF"/>
</dbReference>
<dbReference type="Proteomes" id="UP000218615">
    <property type="component" value="Unassembled WGS sequence"/>
</dbReference>
<dbReference type="InterPro" id="IPR043129">
    <property type="entry name" value="ATPase_NBD"/>
</dbReference>
<evidence type="ECO:0000313" key="2">
    <source>
        <dbReference type="EMBL" id="SNQ61012.1"/>
    </source>
</evidence>
<dbReference type="EMBL" id="FZMP01000135">
    <property type="protein sequence ID" value="SNQ61012.1"/>
    <property type="molecule type" value="Genomic_DNA"/>
</dbReference>
<reference evidence="3" key="1">
    <citation type="submission" date="2017-06" db="EMBL/GenBank/DDBJ databases">
        <authorList>
            <person name="Cremers G."/>
        </authorList>
    </citation>
    <scope>NUCLEOTIDE SEQUENCE [LARGE SCALE GENOMIC DNA]</scope>
</reference>
<protein>
    <submittedName>
        <fullName evidence="2">Activator of (R)-2-hydroxyglutaryl-CoA dehydratase</fullName>
    </submittedName>
</protein>
<feature type="domain" description="ATPase BadF/BadG/BcrA/BcrD type" evidence="1">
    <location>
        <begin position="2"/>
        <end position="53"/>
    </location>
</feature>
<evidence type="ECO:0000259" key="1">
    <source>
        <dbReference type="Pfam" id="PF01869"/>
    </source>
</evidence>
<organism evidence="2 3">
    <name type="scientific">Candidatus Methanoperedens nitratireducens</name>
    <dbReference type="NCBI Taxonomy" id="1392998"/>
    <lineage>
        <taxon>Archaea</taxon>
        <taxon>Methanobacteriati</taxon>
        <taxon>Methanobacteriota</taxon>
        <taxon>Stenosarchaea group</taxon>
        <taxon>Methanomicrobia</taxon>
        <taxon>Methanosarcinales</taxon>
        <taxon>ANME-2 cluster</taxon>
        <taxon>Candidatus Methanoperedentaceae</taxon>
        <taxon>Candidatus Methanoperedens</taxon>
    </lineage>
</organism>
<dbReference type="PANTHER" id="PTHR32329">
    <property type="entry name" value="BIFUNCTIONAL PROTEIN [INCLUDES 2-HYDROXYACYL-COA DEHYDRATASE (N-TER) AND ITS ACTIVATOR DOMAIN (C_TERM)-RELATED"/>
    <property type="match status" value="1"/>
</dbReference>
<dbReference type="SUPFAM" id="SSF53067">
    <property type="entry name" value="Actin-like ATPase domain"/>
    <property type="match status" value="1"/>
</dbReference>
<dbReference type="InterPro" id="IPR051805">
    <property type="entry name" value="Dehydratase_Activator_Redct"/>
</dbReference>
<evidence type="ECO:0000313" key="3">
    <source>
        <dbReference type="Proteomes" id="UP000218615"/>
    </source>
</evidence>
<keyword evidence="3" id="KW-1185">Reference proteome</keyword>
<sequence>MVERVGVSEEVIFTGGAAKSIAMRKALENSLGVKLAVPEEPQITGALGAAIIAKEGL</sequence>